<gene>
    <name evidence="2" type="ORF">As57867_011650</name>
</gene>
<sequence length="2287" mass="254670">MHGRGRGGLLDEIKKRRPHAETTPSTYPENPLMAAIRGAGPQTSRRKMPPSTKTTPFAQGEVELEGASCEVTEDLLEERLLLAPDRAQVLASLSPTSPEFHYFDAIRLLHELEMLHEQPSLRDETIDAILAHARALAESSWCSRRADRIQHRLHLVLLQQGHPRGREYFIDALALDLNSVGPRPGLNAEVVSLASHDCSSFVSFNVETIMENNMAKLKASCLEGKVDVSTAGRALLGDMSAYMRQQVFQQVMSSTKLPDWAEWQKQCVVHYLLNERLLEWTDFDEFMDAMAKGILDPKPLKSSSEWSDDCFGSNPYHKKLTLSQMDVLWDACSSVLQHSVEFALQYVLRLRASVENDARTFLPLALLSLKRFGPPMNGLRFVLLHQWLRLMQFHPTYPALGSSFLDYIALPRDGSLVAHDALVLEADADAIVIFESKPAAGLDHQRFVKCTISELSTALGYSAIDADVDKTLIQDIFASLVQRGSTTDDFAPYLSPKFLASQYAIAMLSSGRGTRAEFEGALTDPRDRDRLFHSSDVSFCTSNPSTFGPDDPVSLLLTVKNIKAVTIQLFDLNVGDHYRRTFRPISRLISLDGLLPNEEQHVRFDNVPSHVRTQHRIEFASLCGIRRGRFIVEVIGDNCACRALIRKGCFGFTQTVTARGHEFKVLDEANHVVLGCVAVVPDVKVTTKQRTFAAAPDGTILVPFSTTADETKSTKTPIYLGEEAFGILEAFQHCNEHYKLKTNMFVDKGQLRPGDKATAIIRTTLSLQGQRVSSAFLTNVSLSVVVTSVTHVETKHTIRNLSAPNDTDDLVATVDVPLEAASIQLTLHAQVVNPHSDRSTTVRRQVRDVSDSRRFEIARPTDGNVLFHPHLKRVVSDRDAFVVLMLGHNGEPVPRIHAKVQLQHFAFRTPLTFGVISDDDGVIHLGVLAHIQSINVDIRGKQTTWTLPLWKSHSWVTNALANAHVIHCTLESSVHLPVPSGIARDDLVRWLAGDAIAVYNRIEADPRTTILERCDQGIGVGDTTRARGLVFNPSCVGTFDIVVKPTRLTYRVKVTADKVVTRYSMTSPVRLDDVCIHERNLTLHAMHTTPSTRAHVVLTRFVGSSAAASTVLTQGIDGDAGFASEKAATLPKNDYFDSKRIGDEYAYVLGRRAFEQQHPSSKRMLGNRLPPPSVLLNPYTTQATEGLALEETKEGDAYKTSHRGDHPGVAPRKSLRNRCSAEMVAKSVPDDCATPHTLFLATPSLVVANVHFDTRGDATISLPEDLVGVYDIVVSVLDGTVSTTRQCCAIVGQTTPTPSWVVPLRDTRLSHIAALPTTGHAVQIRGHRCLVTLGEEAAIDLPCSGSAKVEVYDSFEHAFDLLDTLTRHNVLHNDYLKCWHTLSRTTKEAIYSHDVSHELNVFLYKKDRAFFDAVVAPHLRVKFAKDFIDLYLLDDTVALQSYVTSAKKFDNLSVVEMLLLAERVPRAAATPICQYLVRLIETYGDEATSTKLDAVFEHVLTAKRMTVPDDAGAAAFGDQADLLRRLGKLERQLQQCGLAIDDDNQDDEDDEWQIVPEPDHDDEGNSIEAKQKEGRRRVYLAPGTTKKREERRYHNGQDQTQALRGGLVCPATAIASGRWVGSAINRFWLDYARHLLRQQDGHPPAPFLSAHFPEATSKFAEIMAALSVLDLPFAGNTWTMSTPSTASNMVIQSTQPAIVYFEAIEMEETSPLPDALAVVASKLVVMQTLFDPQDSTTGGFLPPVKEFVRQKRYGCHVEVTNLSHVATPTLNLLVQIPQGAIPVTQNGYETRNLAFSLGGNTNKTVEFYFYFPSEGTFSHFPAHVAIDGQTVRWSDESPMSPRSIAVVAASTVVDITSWKDVAARGSAETVLAFLQSYSQLERIEWGLVTWRLQDKAFYEVLVRFMRLNFVYKDEVWQYAFHHDDKLGMAELLQRRLSPYEVGPGLKSPFFLPIELYDSVGDCVQACLEHAEFTPFILRRTHSMKGNEVIPNKDLRDYYCILCHSLCLLPSLQDHHYLVLVYFMVVLNRLDTALDLFSNIHDPAAFQMQYDYMNGFLDFYRDDAGFPIARAVAQSYKSYPEQRWRMLFGCLQEQLDELDTMVPTGEGAAASSSVQDVSLEMTVGKGSFVLSQRGHRITRCVAKYYPVDVEVMFSREPFSGQDAKVSSCISLIKPRATHAIQLSTTDATTAVEMPTALQSTQMLVVVSPEDFPELEVVKPHFCDTMDVSFGLDEGLVQVFASHRPLARTYVKVFVQTKASKKPTFYKDGYTDICGRFDYMAINDTALLL</sequence>
<feature type="compositionally biased region" description="Acidic residues" evidence="1">
    <location>
        <begin position="1540"/>
        <end position="1552"/>
    </location>
</feature>
<protein>
    <submittedName>
        <fullName evidence="2">Uncharacterized protein</fullName>
    </submittedName>
</protein>
<feature type="region of interest" description="Disordered" evidence="1">
    <location>
        <begin position="1539"/>
        <end position="1573"/>
    </location>
</feature>
<organism evidence="2">
    <name type="scientific">Aphanomyces stellatus</name>
    <dbReference type="NCBI Taxonomy" id="120398"/>
    <lineage>
        <taxon>Eukaryota</taxon>
        <taxon>Sar</taxon>
        <taxon>Stramenopiles</taxon>
        <taxon>Oomycota</taxon>
        <taxon>Saprolegniomycetes</taxon>
        <taxon>Saprolegniales</taxon>
        <taxon>Verrucalvaceae</taxon>
        <taxon>Aphanomyces</taxon>
    </lineage>
</organism>
<evidence type="ECO:0000256" key="1">
    <source>
        <dbReference type="SAM" id="MobiDB-lite"/>
    </source>
</evidence>
<evidence type="ECO:0000313" key="2">
    <source>
        <dbReference type="EMBL" id="KAF0697644.1"/>
    </source>
</evidence>
<feature type="region of interest" description="Disordered" evidence="1">
    <location>
        <begin position="1"/>
        <end position="31"/>
    </location>
</feature>
<feature type="non-terminal residue" evidence="2">
    <location>
        <position position="2287"/>
    </location>
</feature>
<proteinExistence type="predicted"/>
<dbReference type="EMBL" id="VJMH01005299">
    <property type="protein sequence ID" value="KAF0697644.1"/>
    <property type="molecule type" value="Genomic_DNA"/>
</dbReference>
<accession>A0A6A4YR52</accession>
<dbReference type="OrthoDB" id="72784at2759"/>
<name>A0A6A4YR52_9STRA</name>
<reference evidence="2" key="1">
    <citation type="submission" date="2019-06" db="EMBL/GenBank/DDBJ databases">
        <title>Genomics analysis of Aphanomyces spp. identifies a new class of oomycete effector associated with host adaptation.</title>
        <authorList>
            <person name="Gaulin E."/>
        </authorList>
    </citation>
    <scope>NUCLEOTIDE SEQUENCE</scope>
    <source>
        <strain evidence="2">CBS 578.67</strain>
    </source>
</reference>
<comment type="caution">
    <text evidence="2">The sequence shown here is derived from an EMBL/GenBank/DDBJ whole genome shotgun (WGS) entry which is preliminary data.</text>
</comment>